<feature type="signal peptide" evidence="1">
    <location>
        <begin position="1"/>
        <end position="18"/>
    </location>
</feature>
<reference evidence="3" key="1">
    <citation type="journal article" date="2019" name="Int. J. Syst. Evol. Microbiol.">
        <title>The Global Catalogue of Microorganisms (GCM) 10K type strain sequencing project: providing services to taxonomists for standard genome sequencing and annotation.</title>
        <authorList>
            <consortium name="The Broad Institute Genomics Platform"/>
            <consortium name="The Broad Institute Genome Sequencing Center for Infectious Disease"/>
            <person name="Wu L."/>
            <person name="Ma J."/>
        </authorList>
    </citation>
    <scope>NUCLEOTIDE SEQUENCE [LARGE SCALE GENOMIC DNA]</scope>
    <source>
        <strain evidence="3">KCTC 42587</strain>
    </source>
</reference>
<comment type="caution">
    <text evidence="2">The sequence shown here is derived from an EMBL/GenBank/DDBJ whole genome shotgun (WGS) entry which is preliminary data.</text>
</comment>
<evidence type="ECO:0000256" key="1">
    <source>
        <dbReference type="SAM" id="SignalP"/>
    </source>
</evidence>
<dbReference type="Proteomes" id="UP001597472">
    <property type="component" value="Unassembled WGS sequence"/>
</dbReference>
<proteinExistence type="predicted"/>
<sequence length="267" mass="30614">MKKILLLTVILISNLSFGQNFPGNEVNLLIDKEIKVKEKDESLQKYGYDHFYKNDKMKKKYDCCESYNSKYAGLVGKVFKVLSAEPYKNIIGTEKYKLKIENAETGIIYFDYDPKYEHSFPFEVIEGLDLPEDFYCKTIKTKTDKFDGKTTSMTDYSEGISFMKVTKDGSSKIYMSVNEIGSTINVAKTGLILLLENGKKIERPNAKLDTKVNKGGRGYVYSAFIELTQAEIDLIIENKITDNRLYIYDGEIKNGHKLSEYLKCLNK</sequence>
<accession>A0ABW5KWQ4</accession>
<keyword evidence="3" id="KW-1185">Reference proteome</keyword>
<evidence type="ECO:0000313" key="3">
    <source>
        <dbReference type="Proteomes" id="UP001597472"/>
    </source>
</evidence>
<evidence type="ECO:0008006" key="4">
    <source>
        <dbReference type="Google" id="ProtNLM"/>
    </source>
</evidence>
<keyword evidence="1" id="KW-0732">Signal</keyword>
<dbReference type="EMBL" id="JBHULS010000019">
    <property type="protein sequence ID" value="MFD2552738.1"/>
    <property type="molecule type" value="Genomic_DNA"/>
</dbReference>
<dbReference type="RefSeq" id="WP_376895218.1">
    <property type="nucleotide sequence ID" value="NZ_JBHULS010000019.1"/>
</dbReference>
<evidence type="ECO:0000313" key="2">
    <source>
        <dbReference type="EMBL" id="MFD2552738.1"/>
    </source>
</evidence>
<gene>
    <name evidence="2" type="ORF">ACFSQP_13060</name>
</gene>
<organism evidence="2 3">
    <name type="scientific">Bizionia sediminis</name>
    <dbReference type="NCBI Taxonomy" id="1737064"/>
    <lineage>
        <taxon>Bacteria</taxon>
        <taxon>Pseudomonadati</taxon>
        <taxon>Bacteroidota</taxon>
        <taxon>Flavobacteriia</taxon>
        <taxon>Flavobacteriales</taxon>
        <taxon>Flavobacteriaceae</taxon>
        <taxon>Bizionia</taxon>
    </lineage>
</organism>
<feature type="chain" id="PRO_5047030793" description="SH3 domain-containing protein" evidence="1">
    <location>
        <begin position="19"/>
        <end position="267"/>
    </location>
</feature>
<name>A0ABW5KWQ4_9FLAO</name>
<protein>
    <recommendedName>
        <fullName evidence="4">SH3 domain-containing protein</fullName>
    </recommendedName>
</protein>